<dbReference type="AlphaFoldDB" id="A0AAW4P5E3"/>
<dbReference type="PROSITE" id="PS51257">
    <property type="entry name" value="PROKAR_LIPOPROTEIN"/>
    <property type="match status" value="1"/>
</dbReference>
<evidence type="ECO:0000313" key="1">
    <source>
        <dbReference type="EMBL" id="MBW5894646.1"/>
    </source>
</evidence>
<comment type="caution">
    <text evidence="1">The sequence shown here is derived from an EMBL/GenBank/DDBJ whole genome shotgun (WGS) entry which is preliminary data.</text>
</comment>
<dbReference type="EMBL" id="JAESHX010000120">
    <property type="protein sequence ID" value="MBW5894646.1"/>
    <property type="molecule type" value="Genomic_DNA"/>
</dbReference>
<reference evidence="1" key="1">
    <citation type="journal article" date="2021" name="bioRxiv">
        <title>Identification of Pectobacterium species isolated from the soft rot of tetecho (Neobuxbaumia tetetzo), a columnar cactus, and associated metagenomics.</title>
        <authorList>
            <person name="Vargas-Peralta D."/>
            <person name="Narvaez-Barragan D.A."/>
            <person name="de Sandozequi A."/>
            <person name="Romero-Gutierrez M.F."/>
            <person name="Segovia L."/>
            <person name="Martinez-Anaya C."/>
            <person name="Alcaraz L.D."/>
            <person name="de la Torre Almaraz R."/>
        </authorList>
    </citation>
    <scope>NUCLEOTIDE SEQUENCE</scope>
    <source>
        <strain evidence="1">A3</strain>
    </source>
</reference>
<evidence type="ECO:0000313" key="2">
    <source>
        <dbReference type="Proteomes" id="UP000696310"/>
    </source>
</evidence>
<protein>
    <recommendedName>
        <fullName evidence="3">Fimbrial protein</fullName>
    </recommendedName>
</protein>
<organism evidence="1 2">
    <name type="scientific">Pectobacterium polaris</name>
    <dbReference type="NCBI Taxonomy" id="2042057"/>
    <lineage>
        <taxon>Bacteria</taxon>
        <taxon>Pseudomonadati</taxon>
        <taxon>Pseudomonadota</taxon>
        <taxon>Gammaproteobacteria</taxon>
        <taxon>Enterobacterales</taxon>
        <taxon>Pectobacteriaceae</taxon>
        <taxon>Pectobacterium</taxon>
    </lineage>
</organism>
<gene>
    <name evidence="1" type="ORF">IM880_20735</name>
</gene>
<dbReference type="RefSeq" id="WP_219681470.1">
    <property type="nucleotide sequence ID" value="NZ_JAESHX010000120.1"/>
</dbReference>
<name>A0AAW4P5E3_9GAMM</name>
<proteinExistence type="predicted"/>
<reference evidence="1" key="2">
    <citation type="submission" date="2021-01" db="EMBL/GenBank/DDBJ databases">
        <authorList>
            <person name="Vargas Peralta D."/>
        </authorList>
    </citation>
    <scope>NUCLEOTIDE SEQUENCE</scope>
    <source>
        <strain evidence="1">A3</strain>
    </source>
</reference>
<accession>A0AAW4P5E3</accession>
<evidence type="ECO:0008006" key="3">
    <source>
        <dbReference type="Google" id="ProtNLM"/>
    </source>
</evidence>
<sequence>MALKKRSETKSLKKTISKGLTAILVAIGGACLEASTDLIKNNFEPGLLATRYFFEDQFSPVPESTQFGLNLTFYIPSAKAGETSAEAVSATIPGSLCLKPNGHSIVRAFNESADGHQTNVVMHITCRPSGRVSISLAPQSNHNVKVYEGRFSDGEKVAFPGIPGSYYAGILTMYRLDAREPKGPWLSVNTCQQSNTCNDLDVH</sequence>
<dbReference type="Proteomes" id="UP000696310">
    <property type="component" value="Unassembled WGS sequence"/>
</dbReference>